<comment type="caution">
    <text evidence="1">The sequence shown here is derived from an EMBL/GenBank/DDBJ whole genome shotgun (WGS) entry which is preliminary data.</text>
</comment>
<reference evidence="1" key="2">
    <citation type="submission" date="2020-09" db="EMBL/GenBank/DDBJ databases">
        <authorList>
            <person name="Sun Q."/>
            <person name="Ohkuma M."/>
        </authorList>
    </citation>
    <scope>NUCLEOTIDE SEQUENCE</scope>
    <source>
        <strain evidence="1">JCM 31311</strain>
    </source>
</reference>
<organism evidence="1 2">
    <name type="scientific">Deinococcus ruber</name>
    <dbReference type="NCBI Taxonomy" id="1848197"/>
    <lineage>
        <taxon>Bacteria</taxon>
        <taxon>Thermotogati</taxon>
        <taxon>Deinococcota</taxon>
        <taxon>Deinococci</taxon>
        <taxon>Deinococcales</taxon>
        <taxon>Deinococcaceae</taxon>
        <taxon>Deinococcus</taxon>
    </lineage>
</organism>
<name>A0A918CCF7_9DEIO</name>
<dbReference type="Proteomes" id="UP000603865">
    <property type="component" value="Unassembled WGS sequence"/>
</dbReference>
<sequence>MVMTSKDGPVAGTYTRVVADDAMRNLRILYPGTRVWVVESNAAEIQQKDLEVLACRIDAEITTAHRVMFEGVVQMKFVQRQTLRGLINSRIFGNQKVSQGEAWRFELAQSHAKFARDANISDHRVRFTF</sequence>
<proteinExistence type="predicted"/>
<keyword evidence="2" id="KW-1185">Reference proteome</keyword>
<dbReference type="EMBL" id="BMQL01000018">
    <property type="protein sequence ID" value="GGR15923.1"/>
    <property type="molecule type" value="Genomic_DNA"/>
</dbReference>
<evidence type="ECO:0000313" key="2">
    <source>
        <dbReference type="Proteomes" id="UP000603865"/>
    </source>
</evidence>
<evidence type="ECO:0000313" key="1">
    <source>
        <dbReference type="EMBL" id="GGR15923.1"/>
    </source>
</evidence>
<accession>A0A918CCF7</accession>
<protein>
    <submittedName>
        <fullName evidence="1">Uncharacterized protein</fullName>
    </submittedName>
</protein>
<reference evidence="1" key="1">
    <citation type="journal article" date="2014" name="Int. J. Syst. Evol. Microbiol.">
        <title>Complete genome sequence of Corynebacterium casei LMG S-19264T (=DSM 44701T), isolated from a smear-ripened cheese.</title>
        <authorList>
            <consortium name="US DOE Joint Genome Institute (JGI-PGF)"/>
            <person name="Walter F."/>
            <person name="Albersmeier A."/>
            <person name="Kalinowski J."/>
            <person name="Ruckert C."/>
        </authorList>
    </citation>
    <scope>NUCLEOTIDE SEQUENCE</scope>
    <source>
        <strain evidence="1">JCM 31311</strain>
    </source>
</reference>
<gene>
    <name evidence="1" type="ORF">GCM10008957_30830</name>
</gene>
<dbReference type="AlphaFoldDB" id="A0A918CCF7"/>